<dbReference type="RefSeq" id="XP_018733785.1">
    <property type="nucleotide sequence ID" value="XM_018881169.1"/>
</dbReference>
<dbReference type="CDD" id="cd01992">
    <property type="entry name" value="TilS_N"/>
    <property type="match status" value="1"/>
</dbReference>
<keyword evidence="9" id="KW-1185">Reference proteome</keyword>
<dbReference type="EMBL" id="CP014500">
    <property type="protein sequence ID" value="ANB11308.1"/>
    <property type="molecule type" value="Genomic_DNA"/>
</dbReference>
<proteinExistence type="inferred from homology"/>
<keyword evidence="2" id="KW-0436">Ligase</keyword>
<dbReference type="GO" id="GO:0008033">
    <property type="term" value="P:tRNA processing"/>
    <property type="evidence" value="ECO:0007669"/>
    <property type="project" value="UniProtKB-KW"/>
</dbReference>
<protein>
    <recommendedName>
        <fullName evidence="1">tRNA(Ile)-lysidine synthetase</fullName>
        <ecNumber evidence="1">6.3.4.19</ecNumber>
    </recommendedName>
</protein>
<dbReference type="Pfam" id="PF01171">
    <property type="entry name" value="ATP_bind_3"/>
    <property type="match status" value="1"/>
</dbReference>
<name>A0A161HJ22_9ASCO</name>
<dbReference type="AlphaFoldDB" id="A0A161HJ22"/>
<evidence type="ECO:0000256" key="5">
    <source>
        <dbReference type="ARBA" id="ARBA00022840"/>
    </source>
</evidence>
<dbReference type="InterPro" id="IPR012094">
    <property type="entry name" value="tRNA_Ile_lys_synt"/>
</dbReference>
<dbReference type="NCBIfam" id="TIGR02432">
    <property type="entry name" value="lysidine_TilS_N"/>
    <property type="match status" value="1"/>
</dbReference>
<dbReference type="EC" id="6.3.4.19" evidence="1"/>
<evidence type="ECO:0000259" key="7">
    <source>
        <dbReference type="Pfam" id="PF01171"/>
    </source>
</evidence>
<dbReference type="InterPro" id="IPR014729">
    <property type="entry name" value="Rossmann-like_a/b/a_fold"/>
</dbReference>
<evidence type="ECO:0000256" key="2">
    <source>
        <dbReference type="ARBA" id="ARBA00022598"/>
    </source>
</evidence>
<dbReference type="HAMAP" id="MF_01161">
    <property type="entry name" value="tRNA_Ile_lys_synt"/>
    <property type="match status" value="1"/>
</dbReference>
<dbReference type="OrthoDB" id="434144at2759"/>
<organism evidence="8 9">
    <name type="scientific">Sugiyamaella lignohabitans</name>
    <dbReference type="NCBI Taxonomy" id="796027"/>
    <lineage>
        <taxon>Eukaryota</taxon>
        <taxon>Fungi</taxon>
        <taxon>Dikarya</taxon>
        <taxon>Ascomycota</taxon>
        <taxon>Saccharomycotina</taxon>
        <taxon>Dipodascomycetes</taxon>
        <taxon>Dipodascales</taxon>
        <taxon>Trichomonascaceae</taxon>
        <taxon>Sugiyamaella</taxon>
    </lineage>
</organism>
<dbReference type="SUPFAM" id="SSF52402">
    <property type="entry name" value="Adenine nucleotide alpha hydrolases-like"/>
    <property type="match status" value="1"/>
</dbReference>
<evidence type="ECO:0000256" key="1">
    <source>
        <dbReference type="ARBA" id="ARBA00013267"/>
    </source>
</evidence>
<dbReference type="KEGG" id="slb:AWJ20_4112"/>
<evidence type="ECO:0000313" key="8">
    <source>
        <dbReference type="EMBL" id="ANB11308.1"/>
    </source>
</evidence>
<evidence type="ECO:0000313" key="9">
    <source>
        <dbReference type="Proteomes" id="UP000189580"/>
    </source>
</evidence>
<keyword evidence="5" id="KW-0067">ATP-binding</keyword>
<dbReference type="PANTHER" id="PTHR43033:SF1">
    <property type="entry name" value="TRNA(ILE)-LYSIDINE SYNTHASE-RELATED"/>
    <property type="match status" value="1"/>
</dbReference>
<dbReference type="Gene3D" id="3.40.50.620">
    <property type="entry name" value="HUPs"/>
    <property type="match status" value="1"/>
</dbReference>
<dbReference type="GO" id="GO:0032267">
    <property type="term" value="F:tRNA(Ile)-lysidine synthase activity"/>
    <property type="evidence" value="ECO:0007669"/>
    <property type="project" value="UniProtKB-EC"/>
</dbReference>
<keyword evidence="3" id="KW-0819">tRNA processing</keyword>
<evidence type="ECO:0000256" key="3">
    <source>
        <dbReference type="ARBA" id="ARBA00022694"/>
    </source>
</evidence>
<dbReference type="Proteomes" id="UP000189580">
    <property type="component" value="Chromosome c"/>
</dbReference>
<sequence length="595" mass="67952">MVIAIQGRWYPLLRVQCQPWRRFESGIRLISNGTGSVGSIELTRPISAHQFGKHMRSILKLKIPPVVGIALSGGVDSMALAYLASRFFANYNTRIVAFTVDHGARPESASEASVTVKRNLGDLNIDHHVLTIKWPENKVPEEKFEEMARSERRKTLIEACEEHGIQHLLLAHTLDDQFETFIMRLCKGSSIYGLAGMREITYTSVLDKPDDCDEGVLPADRDSGHSGKGRGVHFVRPLLTHNKRELEQTCLTNNIQWVEDKTNHDPTFTVRNSIRTLFASPNNLPLALQPASLTKTLKILSKTRSEIEKEAEQTLEFMLRRKLISIDRKLGIAYLTEFEGFNKLRISVKTLLFMYIMRQISSLSNLDYKLASIDSFVRTVSSKPITRLENFYTCGLRVSVYPEKKKTKINTTSHIEKEQQVLFSESTGTSIPTDRKSAETTVPQRYTIWRERIRRAHQNKYIVMPLPEETLQWSEWLLFDNRFWIRIRATSTAPQRSVSIRLLYELSDIKKVLTGLLDLDKSYRWPFEATLASQPFFMYHDPDTPNELSPTSLIGFPTLGLYDAEKSGVEIECRLKTVSIIPGTELGLESQTNRV</sequence>
<dbReference type="GeneID" id="30036209"/>
<feature type="domain" description="tRNA(Ile)-lysidine/2-thiocytidine synthase N-terminal" evidence="7">
    <location>
        <begin position="68"/>
        <end position="276"/>
    </location>
</feature>
<gene>
    <name evidence="8" type="ORF">AWJ20_4112</name>
</gene>
<accession>A0A161HJ22</accession>
<dbReference type="PANTHER" id="PTHR43033">
    <property type="entry name" value="TRNA(ILE)-LYSIDINE SYNTHASE-RELATED"/>
    <property type="match status" value="1"/>
</dbReference>
<dbReference type="InterPro" id="IPR012795">
    <property type="entry name" value="tRNA_Ile_lys_synt_N"/>
</dbReference>
<dbReference type="InterPro" id="IPR011063">
    <property type="entry name" value="TilS/TtcA_N"/>
</dbReference>
<evidence type="ECO:0000256" key="4">
    <source>
        <dbReference type="ARBA" id="ARBA00022741"/>
    </source>
</evidence>
<reference evidence="8 9" key="1">
    <citation type="submission" date="2016-02" db="EMBL/GenBank/DDBJ databases">
        <title>Complete genome sequence and transcriptome regulation of the pentose utilising yeast Sugiyamaella lignohabitans.</title>
        <authorList>
            <person name="Bellasio M."/>
            <person name="Peymann A."/>
            <person name="Valli M."/>
            <person name="Sipitzky M."/>
            <person name="Graf A."/>
            <person name="Sauer M."/>
            <person name="Marx H."/>
            <person name="Mattanovich D."/>
        </authorList>
    </citation>
    <scope>NUCLEOTIDE SEQUENCE [LARGE SCALE GENOMIC DNA]</scope>
    <source>
        <strain evidence="8 9">CBS 10342</strain>
    </source>
</reference>
<comment type="catalytic activity">
    <reaction evidence="6">
        <text>cytidine(34) in tRNA(Ile2) + L-lysine + ATP = lysidine(34) in tRNA(Ile2) + AMP + diphosphate + H(+)</text>
        <dbReference type="Rhea" id="RHEA:43744"/>
        <dbReference type="Rhea" id="RHEA-COMP:10625"/>
        <dbReference type="Rhea" id="RHEA-COMP:10670"/>
        <dbReference type="ChEBI" id="CHEBI:15378"/>
        <dbReference type="ChEBI" id="CHEBI:30616"/>
        <dbReference type="ChEBI" id="CHEBI:32551"/>
        <dbReference type="ChEBI" id="CHEBI:33019"/>
        <dbReference type="ChEBI" id="CHEBI:82748"/>
        <dbReference type="ChEBI" id="CHEBI:83665"/>
        <dbReference type="ChEBI" id="CHEBI:456215"/>
        <dbReference type="EC" id="6.3.4.19"/>
    </reaction>
</comment>
<keyword evidence="4" id="KW-0547">Nucleotide-binding</keyword>
<evidence type="ECO:0000256" key="6">
    <source>
        <dbReference type="ARBA" id="ARBA00048539"/>
    </source>
</evidence>
<dbReference type="GO" id="GO:0005524">
    <property type="term" value="F:ATP binding"/>
    <property type="evidence" value="ECO:0007669"/>
    <property type="project" value="UniProtKB-KW"/>
</dbReference>